<dbReference type="Proteomes" id="UP000030759">
    <property type="component" value="Unassembled WGS sequence"/>
</dbReference>
<evidence type="ECO:0000256" key="2">
    <source>
        <dbReference type="ARBA" id="ARBA00022475"/>
    </source>
</evidence>
<organism evidence="11 12">
    <name type="scientific">Cricetulus griseus</name>
    <name type="common">Chinese hamster</name>
    <name type="synonym">Cricetulus barabensis griseus</name>
    <dbReference type="NCBI Taxonomy" id="10029"/>
    <lineage>
        <taxon>Eukaryota</taxon>
        <taxon>Metazoa</taxon>
        <taxon>Chordata</taxon>
        <taxon>Craniata</taxon>
        <taxon>Vertebrata</taxon>
        <taxon>Euteleostomi</taxon>
        <taxon>Mammalia</taxon>
        <taxon>Eutheria</taxon>
        <taxon>Euarchontoglires</taxon>
        <taxon>Glires</taxon>
        <taxon>Rodentia</taxon>
        <taxon>Myomorpha</taxon>
        <taxon>Muroidea</taxon>
        <taxon>Cricetidae</taxon>
        <taxon>Cricetinae</taxon>
        <taxon>Cricetulus</taxon>
    </lineage>
</organism>
<keyword evidence="5" id="KW-0297">G-protein coupled receptor</keyword>
<evidence type="ECO:0000256" key="5">
    <source>
        <dbReference type="ARBA" id="ARBA00023040"/>
    </source>
</evidence>
<feature type="transmembrane region" description="Helical" evidence="9">
    <location>
        <begin position="69"/>
        <end position="91"/>
    </location>
</feature>
<evidence type="ECO:0000313" key="12">
    <source>
        <dbReference type="Proteomes" id="UP000030759"/>
    </source>
</evidence>
<dbReference type="GO" id="GO:0004930">
    <property type="term" value="F:G protein-coupled receptor activity"/>
    <property type="evidence" value="ECO:0007669"/>
    <property type="project" value="UniProtKB-KW"/>
</dbReference>
<dbReference type="PRINTS" id="PR00237">
    <property type="entry name" value="GPCRRHODOPSN"/>
</dbReference>
<keyword evidence="3 9" id="KW-0812">Transmembrane</keyword>
<dbReference type="PRINTS" id="PR01157">
    <property type="entry name" value="P2YPURNOCPTR"/>
</dbReference>
<dbReference type="GO" id="GO:0005886">
    <property type="term" value="C:plasma membrane"/>
    <property type="evidence" value="ECO:0007669"/>
    <property type="project" value="UniProtKB-SubCell"/>
</dbReference>
<evidence type="ECO:0000259" key="10">
    <source>
        <dbReference type="PROSITE" id="PS50262"/>
    </source>
</evidence>
<keyword evidence="7 11" id="KW-0675">Receptor</keyword>
<sequence length="459" mass="52106">MFSALLHPPGYSRWIPMAKLYSPIFLQDETMNEPLDSPVNDSDFLDYAAALGNCTDEQQISFKMQYLPAIYSIIFLVGFPGNTVAISIYIFKMRPWKSSTVIMLNLALTDLLYLTSLPFLIHYYASGENWIFGEFMCKFIRFGFHFNLYSSILFLTCFSVFRYVVIIHPMSCFSLQKTRWAVVACAGVWVISLLAVMPMTFLITSSPRTNRSACLDLTSSDDLTTIKWYNLVLTATTFCLPLVIVTLCYTTIISTLTHGPQTHSCFKQKARRLTILLLLVFYICFLPFHILRVIRIESRLLSISCNVESHIHEAYIVSRPLAALNTFGNLLLYVVVSNNFQQAFCSLEDLPNSSSSKAEAPMANIFNSKCLQRSFYRLPSPFPRIFESVSPPMEISKEFAALGPHLQSRIPGTFHCNCVFWPFVDTRKVQLHQRLNSSFSQQCLLKCGCRGGKGNGDKC</sequence>
<evidence type="ECO:0000256" key="6">
    <source>
        <dbReference type="ARBA" id="ARBA00023136"/>
    </source>
</evidence>
<feature type="transmembrane region" description="Helical" evidence="9">
    <location>
        <begin position="146"/>
        <end position="168"/>
    </location>
</feature>
<dbReference type="InterPro" id="IPR017452">
    <property type="entry name" value="GPCR_Rhodpsn_7TM"/>
</dbReference>
<feature type="transmembrane region" description="Helical" evidence="9">
    <location>
        <begin position="180"/>
        <end position="203"/>
    </location>
</feature>
<evidence type="ECO:0000256" key="1">
    <source>
        <dbReference type="ARBA" id="ARBA00004651"/>
    </source>
</evidence>
<dbReference type="CDD" id="cd15375">
    <property type="entry name" value="7tmA_OXGR1"/>
    <property type="match status" value="1"/>
</dbReference>
<protein>
    <submittedName>
        <fullName evidence="11">2-oxoglutarate receptor</fullName>
    </submittedName>
</protein>
<feature type="transmembrane region" description="Helical" evidence="9">
    <location>
        <begin position="228"/>
        <end position="252"/>
    </location>
</feature>
<name>A0A061IL40_CRIGR</name>
<comment type="subcellular location">
    <subcellularLocation>
        <location evidence="1">Cell membrane</location>
        <topology evidence="1">Multi-pass membrane protein</topology>
    </subcellularLocation>
</comment>
<feature type="transmembrane region" description="Helical" evidence="9">
    <location>
        <begin position="103"/>
        <end position="126"/>
    </location>
</feature>
<dbReference type="InterPro" id="IPR000276">
    <property type="entry name" value="GPCR_Rhodpsn"/>
</dbReference>
<evidence type="ECO:0000256" key="7">
    <source>
        <dbReference type="ARBA" id="ARBA00023170"/>
    </source>
</evidence>
<evidence type="ECO:0000256" key="8">
    <source>
        <dbReference type="ARBA" id="ARBA00023224"/>
    </source>
</evidence>
<keyword evidence="2" id="KW-1003">Cell membrane</keyword>
<keyword evidence="4 9" id="KW-1133">Transmembrane helix</keyword>
<feature type="transmembrane region" description="Helical" evidence="9">
    <location>
        <begin position="273"/>
        <end position="294"/>
    </location>
</feature>
<accession>A0A061IL40</accession>
<evidence type="ECO:0000256" key="3">
    <source>
        <dbReference type="ARBA" id="ARBA00022692"/>
    </source>
</evidence>
<dbReference type="SUPFAM" id="SSF81321">
    <property type="entry name" value="Family A G protein-coupled receptor-like"/>
    <property type="match status" value="1"/>
</dbReference>
<evidence type="ECO:0000313" key="11">
    <source>
        <dbReference type="EMBL" id="ERE88411.1"/>
    </source>
</evidence>
<keyword evidence="6 9" id="KW-0472">Membrane</keyword>
<keyword evidence="8" id="KW-0807">Transducer</keyword>
<dbReference type="PANTHER" id="PTHR24231">
    <property type="entry name" value="PURINOCEPTOR-RELATED G-PROTEIN COUPLED RECEPTOR"/>
    <property type="match status" value="1"/>
</dbReference>
<dbReference type="EMBL" id="KE665930">
    <property type="protein sequence ID" value="ERE88411.1"/>
    <property type="molecule type" value="Genomic_DNA"/>
</dbReference>
<feature type="domain" description="G-protein coupled receptors family 1 profile" evidence="10">
    <location>
        <begin position="81"/>
        <end position="333"/>
    </location>
</feature>
<evidence type="ECO:0000256" key="9">
    <source>
        <dbReference type="SAM" id="Phobius"/>
    </source>
</evidence>
<gene>
    <name evidence="11" type="ORF">H671_1g3083</name>
</gene>
<dbReference type="Gene3D" id="1.20.1070.10">
    <property type="entry name" value="Rhodopsin 7-helix transmembrane proteins"/>
    <property type="match status" value="1"/>
</dbReference>
<evidence type="ECO:0000256" key="4">
    <source>
        <dbReference type="ARBA" id="ARBA00022989"/>
    </source>
</evidence>
<dbReference type="PROSITE" id="PS50262">
    <property type="entry name" value="G_PROTEIN_RECEP_F1_2"/>
    <property type="match status" value="1"/>
</dbReference>
<dbReference type="PANTHER" id="PTHR24231:SF15">
    <property type="entry name" value="2-OXOGLUTARATE RECEPTOR 1"/>
    <property type="match status" value="1"/>
</dbReference>
<dbReference type="AlphaFoldDB" id="A0A061IL40"/>
<reference evidence="12" key="1">
    <citation type="journal article" date="2013" name="Nat. Biotechnol.">
        <title>Chinese hamster genome sequenced from sorted chromosomes.</title>
        <authorList>
            <person name="Brinkrolf K."/>
            <person name="Rupp O."/>
            <person name="Laux H."/>
            <person name="Kollin F."/>
            <person name="Ernst W."/>
            <person name="Linke B."/>
            <person name="Kofler R."/>
            <person name="Romand S."/>
            <person name="Hesse F."/>
            <person name="Budach W.E."/>
            <person name="Galosy S."/>
            <person name="Muller D."/>
            <person name="Noll T."/>
            <person name="Wienberg J."/>
            <person name="Jostock T."/>
            <person name="Leonard M."/>
            <person name="Grillari J."/>
            <person name="Tauch A."/>
            <person name="Goesmann A."/>
            <person name="Helk B."/>
            <person name="Mott J.E."/>
            <person name="Puhler A."/>
            <person name="Borth N."/>
        </authorList>
    </citation>
    <scope>NUCLEOTIDE SEQUENCE [LARGE SCALE GENOMIC DNA]</scope>
    <source>
        <strain evidence="12">17A/GY</strain>
    </source>
</reference>
<dbReference type="Pfam" id="PF00001">
    <property type="entry name" value="7tm_1"/>
    <property type="match status" value="1"/>
</dbReference>
<proteinExistence type="predicted"/>